<dbReference type="AlphaFoldDB" id="A0A4R5U592"/>
<reference evidence="1 2" key="1">
    <citation type="submission" date="2019-03" db="EMBL/GenBank/DDBJ databases">
        <title>Luteimonas zhaokaii sp.nov., isolated from the rectal contents of Plateau pika in Yushu, Qinghai Province, China.</title>
        <authorList>
            <person name="Zhang G."/>
        </authorList>
    </citation>
    <scope>NUCLEOTIDE SEQUENCE [LARGE SCALE GENOMIC DNA]</scope>
    <source>
        <strain evidence="1 2">THG-MD21</strain>
    </source>
</reference>
<dbReference type="RefSeq" id="WP_133394771.1">
    <property type="nucleotide sequence ID" value="NZ_SMTG01000009.1"/>
</dbReference>
<accession>A0A4R5U592</accession>
<organism evidence="1 2">
    <name type="scientific">Luteimonas terrae</name>
    <dbReference type="NCBI Taxonomy" id="1530191"/>
    <lineage>
        <taxon>Bacteria</taxon>
        <taxon>Pseudomonadati</taxon>
        <taxon>Pseudomonadota</taxon>
        <taxon>Gammaproteobacteria</taxon>
        <taxon>Lysobacterales</taxon>
        <taxon>Lysobacteraceae</taxon>
        <taxon>Luteimonas</taxon>
    </lineage>
</organism>
<evidence type="ECO:0000313" key="1">
    <source>
        <dbReference type="EMBL" id="TDK29007.1"/>
    </source>
</evidence>
<sequence length="60" mass="6753">MSDDKRNTGTPDRDRINLSEDYEVQYWTQALGVSEDELREAVDAVGSTSEAVRNHLAQRG</sequence>
<dbReference type="EMBL" id="SMTG01000009">
    <property type="protein sequence ID" value="TDK29007.1"/>
    <property type="molecule type" value="Genomic_DNA"/>
</dbReference>
<name>A0A4R5U592_9GAMM</name>
<dbReference type="Proteomes" id="UP000295543">
    <property type="component" value="Unassembled WGS sequence"/>
</dbReference>
<comment type="caution">
    <text evidence="1">The sequence shown here is derived from an EMBL/GenBank/DDBJ whole genome shotgun (WGS) entry which is preliminary data.</text>
</comment>
<dbReference type="OrthoDB" id="7030114at2"/>
<protein>
    <submittedName>
        <fullName evidence="1">DUF3606 domain-containing protein</fullName>
    </submittedName>
</protein>
<keyword evidence="2" id="KW-1185">Reference proteome</keyword>
<proteinExistence type="predicted"/>
<gene>
    <name evidence="1" type="ORF">E2F49_15725</name>
</gene>
<evidence type="ECO:0000313" key="2">
    <source>
        <dbReference type="Proteomes" id="UP000295543"/>
    </source>
</evidence>
<dbReference type="Pfam" id="PF12244">
    <property type="entry name" value="DUF3606"/>
    <property type="match status" value="1"/>
</dbReference>
<dbReference type="InterPro" id="IPR022037">
    <property type="entry name" value="DUF3606"/>
</dbReference>